<dbReference type="InterPro" id="IPR042518">
    <property type="entry name" value="SirC_C"/>
</dbReference>
<evidence type="ECO:0000256" key="4">
    <source>
        <dbReference type="ARBA" id="ARBA00023027"/>
    </source>
</evidence>
<accession>A0AAW5DTS1</accession>
<organism evidence="8 9">
    <name type="scientific">Fredinandcohnia quinoae</name>
    <dbReference type="NCBI Taxonomy" id="2918902"/>
    <lineage>
        <taxon>Bacteria</taxon>
        <taxon>Bacillati</taxon>
        <taxon>Bacillota</taxon>
        <taxon>Bacilli</taxon>
        <taxon>Bacillales</taxon>
        <taxon>Bacillaceae</taxon>
        <taxon>Fredinandcohnia</taxon>
    </lineage>
</organism>
<keyword evidence="4" id="KW-0520">NAD</keyword>
<dbReference type="InterPro" id="IPR006367">
    <property type="entry name" value="Sirohaem_synthase_N"/>
</dbReference>
<keyword evidence="5" id="KW-0627">Porphyrin biosynthesis</keyword>
<dbReference type="SUPFAM" id="SSF51735">
    <property type="entry name" value="NAD(P)-binding Rossmann-fold domains"/>
    <property type="match status" value="1"/>
</dbReference>
<feature type="domain" description="Siroheme synthase central" evidence="7">
    <location>
        <begin position="116"/>
        <end position="140"/>
    </location>
</feature>
<evidence type="ECO:0000313" key="8">
    <source>
        <dbReference type="EMBL" id="MCH1624045.1"/>
    </source>
</evidence>
<evidence type="ECO:0000256" key="2">
    <source>
        <dbReference type="ARBA" id="ARBA00012400"/>
    </source>
</evidence>
<dbReference type="NCBIfam" id="TIGR01470">
    <property type="entry name" value="cysG_Nterm"/>
    <property type="match status" value="1"/>
</dbReference>
<dbReference type="GO" id="GO:0004325">
    <property type="term" value="F:ferrochelatase activity"/>
    <property type="evidence" value="ECO:0007669"/>
    <property type="project" value="InterPro"/>
</dbReference>
<dbReference type="InterPro" id="IPR028281">
    <property type="entry name" value="Sirohaem_synthase_central"/>
</dbReference>
<protein>
    <recommendedName>
        <fullName evidence="2">precorrin-2 dehydrogenase</fullName>
        <ecNumber evidence="2">1.3.1.76</ecNumber>
    </recommendedName>
</protein>
<dbReference type="Gene3D" id="3.40.50.720">
    <property type="entry name" value="NAD(P)-binding Rossmann-like Domain"/>
    <property type="match status" value="1"/>
</dbReference>
<dbReference type="EMBL" id="JAKTTI010000001">
    <property type="protein sequence ID" value="MCH1624045.1"/>
    <property type="molecule type" value="Genomic_DNA"/>
</dbReference>
<dbReference type="Pfam" id="PF14824">
    <property type="entry name" value="Sirohm_synth_M"/>
    <property type="match status" value="1"/>
</dbReference>
<keyword evidence="3" id="KW-0560">Oxidoreductase</keyword>
<reference evidence="8" key="1">
    <citation type="submission" date="2022-02" db="EMBL/GenBank/DDBJ databases">
        <title>Fredinandcohnia quinoae sp. nov. isolated from Chenopodium quinoa seeds.</title>
        <authorList>
            <person name="Saati-Santamaria Z."/>
            <person name="Flores-Felix J.D."/>
            <person name="Igual J.M."/>
            <person name="Velazquez E."/>
            <person name="Garcia-Fraile P."/>
            <person name="Martinez-Molina E."/>
        </authorList>
    </citation>
    <scope>NUCLEOTIDE SEQUENCE</scope>
    <source>
        <strain evidence="8">SECRCQ15</strain>
    </source>
</reference>
<comment type="catalytic activity">
    <reaction evidence="6">
        <text>precorrin-2 + NAD(+) = sirohydrochlorin + NADH + 2 H(+)</text>
        <dbReference type="Rhea" id="RHEA:15613"/>
        <dbReference type="ChEBI" id="CHEBI:15378"/>
        <dbReference type="ChEBI" id="CHEBI:57540"/>
        <dbReference type="ChEBI" id="CHEBI:57945"/>
        <dbReference type="ChEBI" id="CHEBI:58351"/>
        <dbReference type="ChEBI" id="CHEBI:58827"/>
        <dbReference type="EC" id="1.3.1.76"/>
    </reaction>
</comment>
<dbReference type="SUPFAM" id="SSF75615">
    <property type="entry name" value="Siroheme synthase middle domains-like"/>
    <property type="match status" value="1"/>
</dbReference>
<comment type="pathway">
    <text evidence="1">Porphyrin-containing compound metabolism; siroheme biosynthesis; sirohydrochlorin from precorrin-2: step 1/1.</text>
</comment>
<dbReference type="Pfam" id="PF22440">
    <property type="entry name" value="SirC_C"/>
    <property type="match status" value="1"/>
</dbReference>
<evidence type="ECO:0000256" key="1">
    <source>
        <dbReference type="ARBA" id="ARBA00005010"/>
    </source>
</evidence>
<dbReference type="InterPro" id="IPR036291">
    <property type="entry name" value="NAD(P)-bd_dom_sf"/>
</dbReference>
<name>A0AAW5DTS1_9BACI</name>
<sequence>MQPLIVNVEGKKVVIVGGGKIAARKAETLSIQKATLIFISPFFCDKVLQLCNDNEYQLIHREARPNDFEDAFLVILATNDRQTNHSLAKMLSPNQLVCVVDKYEEGNVTFPAVVKRGHLLIAVTTNGSSPKLSRKLKHEFDQRFDHSWVTYSAFLLQCRRIVKELNIGLEEKNRLLEEILEDRYRIDGHVREQLLAKIQDLTESNR</sequence>
<dbReference type="PANTHER" id="PTHR35330:SF1">
    <property type="entry name" value="SIROHEME BIOSYNTHESIS PROTEIN MET8"/>
    <property type="match status" value="1"/>
</dbReference>
<dbReference type="InterPro" id="IPR028161">
    <property type="entry name" value="Met8-like"/>
</dbReference>
<evidence type="ECO:0000256" key="5">
    <source>
        <dbReference type="ARBA" id="ARBA00023244"/>
    </source>
</evidence>
<dbReference type="RefSeq" id="WP_240252290.1">
    <property type="nucleotide sequence ID" value="NZ_JAKTTI010000001.1"/>
</dbReference>
<dbReference type="GO" id="GO:0043115">
    <property type="term" value="F:precorrin-2 dehydrogenase activity"/>
    <property type="evidence" value="ECO:0007669"/>
    <property type="project" value="UniProtKB-EC"/>
</dbReference>
<gene>
    <name evidence="8" type="ORF">MJG50_01790</name>
</gene>
<evidence type="ECO:0000256" key="6">
    <source>
        <dbReference type="ARBA" id="ARBA00047561"/>
    </source>
</evidence>
<dbReference type="Proteomes" id="UP001431131">
    <property type="component" value="Unassembled WGS sequence"/>
</dbReference>
<proteinExistence type="predicted"/>
<evidence type="ECO:0000313" key="9">
    <source>
        <dbReference type="Proteomes" id="UP001431131"/>
    </source>
</evidence>
<keyword evidence="9" id="KW-1185">Reference proteome</keyword>
<dbReference type="PANTHER" id="PTHR35330">
    <property type="entry name" value="SIROHEME BIOSYNTHESIS PROTEIN MET8"/>
    <property type="match status" value="1"/>
</dbReference>
<dbReference type="GO" id="GO:0019354">
    <property type="term" value="P:siroheme biosynthetic process"/>
    <property type="evidence" value="ECO:0007669"/>
    <property type="project" value="InterPro"/>
</dbReference>
<evidence type="ECO:0000256" key="3">
    <source>
        <dbReference type="ARBA" id="ARBA00023002"/>
    </source>
</evidence>
<dbReference type="Gene3D" id="1.10.8.610">
    <property type="entry name" value="SirC, precorrin-2 dehydrogenase, C-terminal helical domain-like"/>
    <property type="match status" value="1"/>
</dbReference>
<dbReference type="AlphaFoldDB" id="A0AAW5DTS1"/>
<comment type="caution">
    <text evidence="8">The sequence shown here is derived from an EMBL/GenBank/DDBJ whole genome shotgun (WGS) entry which is preliminary data.</text>
</comment>
<evidence type="ECO:0000259" key="7">
    <source>
        <dbReference type="Pfam" id="PF14824"/>
    </source>
</evidence>
<dbReference type="EC" id="1.3.1.76" evidence="2"/>
<dbReference type="Pfam" id="PF13241">
    <property type="entry name" value="NAD_binding_7"/>
    <property type="match status" value="1"/>
</dbReference>